<comment type="caution">
    <text evidence="6">The sequence shown here is derived from an EMBL/GenBank/DDBJ whole genome shotgun (WGS) entry which is preliminary data.</text>
</comment>
<feature type="region of interest" description="Disordered" evidence="4">
    <location>
        <begin position="1"/>
        <end position="63"/>
    </location>
</feature>
<evidence type="ECO:0000259" key="5">
    <source>
        <dbReference type="Pfam" id="PF10502"/>
    </source>
</evidence>
<dbReference type="CDD" id="cd06530">
    <property type="entry name" value="S26_SPase_I"/>
    <property type="match status" value="1"/>
</dbReference>
<dbReference type="PRINTS" id="PR00727">
    <property type="entry name" value="LEADERPTASE"/>
</dbReference>
<evidence type="ECO:0000313" key="6">
    <source>
        <dbReference type="EMBL" id="MBP1046522.1"/>
    </source>
</evidence>
<organism evidence="6 7">
    <name type="scientific">Enterococcus larvae</name>
    <dbReference type="NCBI Taxonomy" id="2794352"/>
    <lineage>
        <taxon>Bacteria</taxon>
        <taxon>Bacillati</taxon>
        <taxon>Bacillota</taxon>
        <taxon>Bacilli</taxon>
        <taxon>Lactobacillales</taxon>
        <taxon>Enterococcaceae</taxon>
        <taxon>Enterococcus</taxon>
    </lineage>
</organism>
<feature type="domain" description="Peptidase S26" evidence="5">
    <location>
        <begin position="71"/>
        <end position="232"/>
    </location>
</feature>
<keyword evidence="3" id="KW-0645">Protease</keyword>
<proteinExistence type="inferred from homology"/>
<name>A0ABS4CKQ3_9ENTE</name>
<dbReference type="PANTHER" id="PTHR43390">
    <property type="entry name" value="SIGNAL PEPTIDASE I"/>
    <property type="match status" value="1"/>
</dbReference>
<evidence type="ECO:0000256" key="4">
    <source>
        <dbReference type="SAM" id="MobiDB-lite"/>
    </source>
</evidence>
<evidence type="ECO:0000313" key="7">
    <source>
        <dbReference type="Proteomes" id="UP000673375"/>
    </source>
</evidence>
<dbReference type="Proteomes" id="UP000673375">
    <property type="component" value="Unassembled WGS sequence"/>
</dbReference>
<comment type="subcellular location">
    <subcellularLocation>
        <location evidence="1">Cell membrane</location>
        <topology evidence="1">Single-pass type II membrane protein</topology>
    </subcellularLocation>
    <subcellularLocation>
        <location evidence="3">Membrane</location>
        <topology evidence="3">Single-pass type II membrane protein</topology>
    </subcellularLocation>
</comment>
<feature type="compositionally biased region" description="Basic residues" evidence="4">
    <location>
        <begin position="47"/>
        <end position="63"/>
    </location>
</feature>
<dbReference type="Gene3D" id="2.10.109.10">
    <property type="entry name" value="Umud Fragment, subunit A"/>
    <property type="match status" value="1"/>
</dbReference>
<dbReference type="PANTHER" id="PTHR43390:SF1">
    <property type="entry name" value="CHLOROPLAST PROCESSING PEPTIDASE"/>
    <property type="match status" value="1"/>
</dbReference>
<dbReference type="SUPFAM" id="SSF51306">
    <property type="entry name" value="LexA/Signal peptidase"/>
    <property type="match status" value="1"/>
</dbReference>
<feature type="compositionally biased region" description="Basic residues" evidence="4">
    <location>
        <begin position="10"/>
        <end position="36"/>
    </location>
</feature>
<dbReference type="EMBL" id="JAEDXU010000004">
    <property type="protein sequence ID" value="MBP1046522.1"/>
    <property type="molecule type" value="Genomic_DNA"/>
</dbReference>
<accession>A0ABS4CKQ3</accession>
<comment type="catalytic activity">
    <reaction evidence="3">
        <text>Cleavage of hydrophobic, N-terminal signal or leader sequences from secreted and periplasmic proteins.</text>
        <dbReference type="EC" id="3.4.21.89"/>
    </reaction>
</comment>
<dbReference type="InterPro" id="IPR000223">
    <property type="entry name" value="Pept_S26A_signal_pept_1"/>
</dbReference>
<dbReference type="RefSeq" id="WP_209557340.1">
    <property type="nucleotide sequence ID" value="NZ_JAEDXU010000004.1"/>
</dbReference>
<dbReference type="InterPro" id="IPR019533">
    <property type="entry name" value="Peptidase_S26"/>
</dbReference>
<evidence type="ECO:0000256" key="3">
    <source>
        <dbReference type="RuleBase" id="RU362042"/>
    </source>
</evidence>
<evidence type="ECO:0000256" key="1">
    <source>
        <dbReference type="ARBA" id="ARBA00004401"/>
    </source>
</evidence>
<gene>
    <name evidence="6" type="primary">lepB</name>
    <name evidence="6" type="ORF">I6N96_09510</name>
</gene>
<dbReference type="NCBIfam" id="TIGR02227">
    <property type="entry name" value="sigpep_I_bact"/>
    <property type="match status" value="1"/>
</dbReference>
<evidence type="ECO:0000256" key="2">
    <source>
        <dbReference type="ARBA" id="ARBA00009370"/>
    </source>
</evidence>
<dbReference type="Pfam" id="PF10502">
    <property type="entry name" value="Peptidase_S26"/>
    <property type="match status" value="1"/>
</dbReference>
<dbReference type="GO" id="GO:0009003">
    <property type="term" value="F:signal peptidase activity"/>
    <property type="evidence" value="ECO:0007669"/>
    <property type="project" value="UniProtKB-EC"/>
</dbReference>
<keyword evidence="7" id="KW-1185">Reference proteome</keyword>
<dbReference type="EC" id="3.4.21.89" evidence="3"/>
<protein>
    <recommendedName>
        <fullName evidence="3">Signal peptidase I</fullName>
        <ecNumber evidence="3">3.4.21.89</ecNumber>
    </recommendedName>
</protein>
<comment type="similarity">
    <text evidence="2 3">Belongs to the peptidase S26 family.</text>
</comment>
<sequence>MNKKQQQSSPKRKPKPSKKQTQKKHQLVVKKKKRKQISGSPQDRLKKGAVKQNRKKRKKRLVKRKKKGIIKELAITLSAAVLVFLTIFTLTVRIPKVEGYAMIPTINDQDRLFVYKWGEIRRFSLVFFKDPAGDESLIRRVIGLPGEELYYQEGRLFVNGEEIPERFLSTNLAEFSDEPLTEDFSLKEIIETGQVPKDCYFVLGDNRSYATDSRYFGFIKRSEITGVVKARIFPIHAMRQF</sequence>
<keyword evidence="3 6" id="KW-0378">Hydrolase</keyword>
<dbReference type="InterPro" id="IPR036286">
    <property type="entry name" value="LexA/Signal_pep-like_sf"/>
</dbReference>
<reference evidence="6 7" key="1">
    <citation type="submission" date="2020-12" db="EMBL/GenBank/DDBJ databases">
        <title>Vagococcus allomyrinae sp. nov. and Enterococcus lavae sp. nov., isolated from the larvae of Allomyrina dichotoma.</title>
        <authorList>
            <person name="Lee S.D."/>
        </authorList>
    </citation>
    <scope>NUCLEOTIDE SEQUENCE [LARGE SCALE GENOMIC DNA]</scope>
    <source>
        <strain evidence="6 7">BWM-S5</strain>
    </source>
</reference>